<evidence type="ECO:0000313" key="2">
    <source>
        <dbReference type="EMBL" id="QDS89804.1"/>
    </source>
</evidence>
<keyword evidence="3" id="KW-1185">Reference proteome</keyword>
<gene>
    <name evidence="2" type="ORF">EC9_40050</name>
</gene>
<feature type="transmembrane region" description="Helical" evidence="1">
    <location>
        <begin position="114"/>
        <end position="131"/>
    </location>
</feature>
<feature type="transmembrane region" description="Helical" evidence="1">
    <location>
        <begin position="12"/>
        <end position="34"/>
    </location>
</feature>
<dbReference type="Proteomes" id="UP000319557">
    <property type="component" value="Chromosome"/>
</dbReference>
<dbReference type="AlphaFoldDB" id="A0A517M4K7"/>
<dbReference type="RefSeq" id="WP_145347743.1">
    <property type="nucleotide sequence ID" value="NZ_CP036261.1"/>
</dbReference>
<dbReference type="OrthoDB" id="285245at2"/>
<feature type="transmembrane region" description="Helical" evidence="1">
    <location>
        <begin position="84"/>
        <end position="102"/>
    </location>
</feature>
<protein>
    <submittedName>
        <fullName evidence="2">Uncharacterized protein</fullName>
    </submittedName>
</protein>
<evidence type="ECO:0000256" key="1">
    <source>
        <dbReference type="SAM" id="Phobius"/>
    </source>
</evidence>
<reference evidence="2 3" key="1">
    <citation type="submission" date="2019-02" db="EMBL/GenBank/DDBJ databases">
        <title>Deep-cultivation of Planctomycetes and their phenomic and genomic characterization uncovers novel biology.</title>
        <authorList>
            <person name="Wiegand S."/>
            <person name="Jogler M."/>
            <person name="Boedeker C."/>
            <person name="Pinto D."/>
            <person name="Vollmers J."/>
            <person name="Rivas-Marin E."/>
            <person name="Kohn T."/>
            <person name="Peeters S.H."/>
            <person name="Heuer A."/>
            <person name="Rast P."/>
            <person name="Oberbeckmann S."/>
            <person name="Bunk B."/>
            <person name="Jeske O."/>
            <person name="Meyerdierks A."/>
            <person name="Storesund J.E."/>
            <person name="Kallscheuer N."/>
            <person name="Luecker S."/>
            <person name="Lage O.M."/>
            <person name="Pohl T."/>
            <person name="Merkel B.J."/>
            <person name="Hornburger P."/>
            <person name="Mueller R.-W."/>
            <person name="Bruemmer F."/>
            <person name="Labrenz M."/>
            <person name="Spormann A.M."/>
            <person name="Op den Camp H."/>
            <person name="Overmann J."/>
            <person name="Amann R."/>
            <person name="Jetten M.S.M."/>
            <person name="Mascher T."/>
            <person name="Medema M.H."/>
            <person name="Devos D.P."/>
            <person name="Kaster A.-K."/>
            <person name="Ovreas L."/>
            <person name="Rohde M."/>
            <person name="Galperin M.Y."/>
            <person name="Jogler C."/>
        </authorList>
    </citation>
    <scope>NUCLEOTIDE SEQUENCE [LARGE SCALE GENOMIC DNA]</scope>
    <source>
        <strain evidence="2 3">EC9</strain>
    </source>
</reference>
<feature type="transmembrane region" description="Helical" evidence="1">
    <location>
        <begin position="54"/>
        <end position="72"/>
    </location>
</feature>
<organism evidence="2 3">
    <name type="scientific">Rosistilla ulvae</name>
    <dbReference type="NCBI Taxonomy" id="1930277"/>
    <lineage>
        <taxon>Bacteria</taxon>
        <taxon>Pseudomonadati</taxon>
        <taxon>Planctomycetota</taxon>
        <taxon>Planctomycetia</taxon>
        <taxon>Pirellulales</taxon>
        <taxon>Pirellulaceae</taxon>
        <taxon>Rosistilla</taxon>
    </lineage>
</organism>
<keyword evidence="1" id="KW-1133">Transmembrane helix</keyword>
<keyword evidence="1" id="KW-0472">Membrane</keyword>
<proteinExistence type="predicted"/>
<evidence type="ECO:0000313" key="3">
    <source>
        <dbReference type="Proteomes" id="UP000319557"/>
    </source>
</evidence>
<accession>A0A517M4K7</accession>
<name>A0A517M4K7_9BACT</name>
<dbReference type="KEGG" id="ruv:EC9_40050"/>
<sequence>MKTATRHRLLYWYLLLFGGVVFSAFFAAAMPKAWMIATAEFFEIAGFPDHRLTWYLARHLSVVYGMLGVAVLELARDLPRYRALVLKLGWGIVVLGLLQWWVDLATGMPAIWTYGEAISTAAGGAVIVYLARGSEEPPADVDY</sequence>
<dbReference type="EMBL" id="CP036261">
    <property type="protein sequence ID" value="QDS89804.1"/>
    <property type="molecule type" value="Genomic_DNA"/>
</dbReference>
<keyword evidence="1" id="KW-0812">Transmembrane</keyword>